<dbReference type="AlphaFoldDB" id="C7LRY6"/>
<dbReference type="InterPro" id="IPR023214">
    <property type="entry name" value="HAD_sf"/>
</dbReference>
<dbReference type="Proteomes" id="UP000002216">
    <property type="component" value="Chromosome"/>
</dbReference>
<dbReference type="InterPro" id="IPR036412">
    <property type="entry name" value="HAD-like_sf"/>
</dbReference>
<proteinExistence type="predicted"/>
<name>C7LRY6_DESBD</name>
<keyword evidence="3" id="KW-1185">Reference proteome</keyword>
<dbReference type="KEGG" id="dba:Dbac_1267"/>
<dbReference type="OrthoDB" id="282100at2"/>
<dbReference type="EMBL" id="CP001629">
    <property type="protein sequence ID" value="ACU89369.1"/>
    <property type="molecule type" value="Genomic_DNA"/>
</dbReference>
<dbReference type="PROSITE" id="PS50969">
    <property type="entry name" value="FCP1"/>
    <property type="match status" value="1"/>
</dbReference>
<dbReference type="Gene3D" id="3.40.50.1000">
    <property type="entry name" value="HAD superfamily/HAD-like"/>
    <property type="match status" value="1"/>
</dbReference>
<evidence type="ECO:0000313" key="3">
    <source>
        <dbReference type="Proteomes" id="UP000002216"/>
    </source>
</evidence>
<accession>C7LRY6</accession>
<dbReference type="STRING" id="525897.Dbac_1267"/>
<dbReference type="InterPro" id="IPR004274">
    <property type="entry name" value="FCP1_dom"/>
</dbReference>
<evidence type="ECO:0000313" key="2">
    <source>
        <dbReference type="EMBL" id="ACU89369.1"/>
    </source>
</evidence>
<dbReference type="Pfam" id="PF03031">
    <property type="entry name" value="NIF"/>
    <property type="match status" value="1"/>
</dbReference>
<feature type="domain" description="FCP1 homology" evidence="1">
    <location>
        <begin position="1"/>
        <end position="142"/>
    </location>
</feature>
<sequence>MIDRMDVIALDLEGTLISDAESQRPRPGLRKFLVACKKMAGRVVMFTAVKEDRFRAVARSLVNRRYVPPWFENMEYISWSGFKKDLRFIPRANPELAVLVDDYPDFVLSEQVHRWIKVESFQSPYSCYDTELSRVLKILEQMNE</sequence>
<organism evidence="2 3">
    <name type="scientific">Desulfomicrobium baculatum (strain DSM 4028 / VKM B-1378 / X)</name>
    <name type="common">Desulfovibrio baculatus</name>
    <dbReference type="NCBI Taxonomy" id="525897"/>
    <lineage>
        <taxon>Bacteria</taxon>
        <taxon>Pseudomonadati</taxon>
        <taxon>Thermodesulfobacteriota</taxon>
        <taxon>Desulfovibrionia</taxon>
        <taxon>Desulfovibrionales</taxon>
        <taxon>Desulfomicrobiaceae</taxon>
        <taxon>Desulfomicrobium</taxon>
    </lineage>
</organism>
<gene>
    <name evidence="2" type="ordered locus">Dbac_1267</name>
</gene>
<protein>
    <recommendedName>
        <fullName evidence="1">FCP1 homology domain-containing protein</fullName>
    </recommendedName>
</protein>
<dbReference type="SUPFAM" id="SSF56784">
    <property type="entry name" value="HAD-like"/>
    <property type="match status" value="1"/>
</dbReference>
<dbReference type="eggNOG" id="COG5190">
    <property type="taxonomic scope" value="Bacteria"/>
</dbReference>
<reference evidence="2 3" key="1">
    <citation type="journal article" date="2009" name="Stand. Genomic Sci.">
        <title>Complete genome sequence of Desulfomicrobium baculatum type strain (X).</title>
        <authorList>
            <person name="Copeland A."/>
            <person name="Spring S."/>
            <person name="Goker M."/>
            <person name="Schneider S."/>
            <person name="Lapidus A."/>
            <person name="Del Rio T.G."/>
            <person name="Tice H."/>
            <person name="Cheng J.F."/>
            <person name="Chen F."/>
            <person name="Nolan M."/>
            <person name="Bruce D."/>
            <person name="Goodwin L."/>
            <person name="Pitluck S."/>
            <person name="Ivanova N."/>
            <person name="Mavrommatis K."/>
            <person name="Ovchinnikova G."/>
            <person name="Pati A."/>
            <person name="Chen A."/>
            <person name="Palaniappan K."/>
            <person name="Land M."/>
            <person name="Hauser L."/>
            <person name="Chang Y.J."/>
            <person name="Jeffries C.C."/>
            <person name="Meincke L."/>
            <person name="Sims D."/>
            <person name="Brettin T."/>
            <person name="Detter J.C."/>
            <person name="Han C."/>
            <person name="Chain P."/>
            <person name="Bristow J."/>
            <person name="Eisen J.A."/>
            <person name="Markowitz V."/>
            <person name="Hugenholtz P."/>
            <person name="Kyrpides N.C."/>
            <person name="Klenk H.P."/>
            <person name="Lucas S."/>
        </authorList>
    </citation>
    <scope>NUCLEOTIDE SEQUENCE [LARGE SCALE GENOMIC DNA]</scope>
    <source>
        <strain evidence="3">DSM 4028 / VKM B-1378 / X</strain>
    </source>
</reference>
<dbReference type="HOGENOM" id="CLU_123340_0_0_7"/>
<evidence type="ECO:0000259" key="1">
    <source>
        <dbReference type="PROSITE" id="PS50969"/>
    </source>
</evidence>